<evidence type="ECO:0000313" key="9">
    <source>
        <dbReference type="EMBL" id="KDN36194.1"/>
    </source>
</evidence>
<evidence type="ECO:0000256" key="6">
    <source>
        <dbReference type="ARBA" id="ARBA00022842"/>
    </source>
</evidence>
<accession>A0A066VBQ5</accession>
<protein>
    <submittedName>
        <fullName evidence="9">S-adenosylmethionine synthetase</fullName>
    </submittedName>
</protein>
<dbReference type="Pfam" id="PF02773">
    <property type="entry name" value="S-AdoMet_synt_C"/>
    <property type="match status" value="1"/>
</dbReference>
<keyword evidence="2" id="KW-0808">Transferase</keyword>
<keyword evidence="7" id="KW-0630">Potassium</keyword>
<name>A0A066VBQ5_TILAU</name>
<keyword evidence="4" id="KW-0547">Nucleotide-binding</keyword>
<dbReference type="Gene3D" id="3.30.300.10">
    <property type="match status" value="1"/>
</dbReference>
<keyword evidence="6" id="KW-0460">Magnesium</keyword>
<keyword evidence="1" id="KW-0554">One-carbon metabolism</keyword>
<dbReference type="GO" id="GO:0005524">
    <property type="term" value="F:ATP binding"/>
    <property type="evidence" value="ECO:0007669"/>
    <property type="project" value="UniProtKB-KW"/>
</dbReference>
<dbReference type="STRING" id="1037660.A0A066VBQ5"/>
<dbReference type="InterPro" id="IPR002133">
    <property type="entry name" value="S-AdoMet_synthetase"/>
</dbReference>
<dbReference type="InParanoid" id="A0A066VBQ5"/>
<dbReference type="GO" id="GO:0006556">
    <property type="term" value="P:S-adenosylmethionine biosynthetic process"/>
    <property type="evidence" value="ECO:0007669"/>
    <property type="project" value="InterPro"/>
</dbReference>
<evidence type="ECO:0000256" key="1">
    <source>
        <dbReference type="ARBA" id="ARBA00022563"/>
    </source>
</evidence>
<proteinExistence type="predicted"/>
<dbReference type="PANTHER" id="PTHR11964">
    <property type="entry name" value="S-ADENOSYLMETHIONINE SYNTHETASE"/>
    <property type="match status" value="1"/>
</dbReference>
<organism evidence="9 10">
    <name type="scientific">Tilletiaria anomala (strain ATCC 24038 / CBS 436.72 / UBC 951)</name>
    <dbReference type="NCBI Taxonomy" id="1037660"/>
    <lineage>
        <taxon>Eukaryota</taxon>
        <taxon>Fungi</taxon>
        <taxon>Dikarya</taxon>
        <taxon>Basidiomycota</taxon>
        <taxon>Ustilaginomycotina</taxon>
        <taxon>Exobasidiomycetes</taxon>
        <taxon>Georgefischeriales</taxon>
        <taxon>Tilletiariaceae</taxon>
        <taxon>Tilletiaria</taxon>
    </lineage>
</organism>
<dbReference type="Proteomes" id="UP000027361">
    <property type="component" value="Unassembled WGS sequence"/>
</dbReference>
<dbReference type="RefSeq" id="XP_013239973.1">
    <property type="nucleotide sequence ID" value="XM_013384519.1"/>
</dbReference>
<keyword evidence="5" id="KW-0067">ATP-binding</keyword>
<dbReference type="SUPFAM" id="SSF55973">
    <property type="entry name" value="S-adenosylmethionine synthetase"/>
    <property type="match status" value="1"/>
</dbReference>
<evidence type="ECO:0000259" key="8">
    <source>
        <dbReference type="Pfam" id="PF02773"/>
    </source>
</evidence>
<evidence type="ECO:0000256" key="2">
    <source>
        <dbReference type="ARBA" id="ARBA00022679"/>
    </source>
</evidence>
<keyword evidence="10" id="KW-1185">Reference proteome</keyword>
<keyword evidence="3" id="KW-0479">Metal-binding</keyword>
<dbReference type="HOGENOM" id="CLU_3147360_0_0_1"/>
<dbReference type="InterPro" id="IPR022636">
    <property type="entry name" value="S-AdoMet_synthetase_sfam"/>
</dbReference>
<dbReference type="GeneID" id="25262719"/>
<dbReference type="InterPro" id="IPR022630">
    <property type="entry name" value="S-AdoMet_synt_C"/>
</dbReference>
<evidence type="ECO:0000256" key="7">
    <source>
        <dbReference type="ARBA" id="ARBA00022958"/>
    </source>
</evidence>
<dbReference type="AlphaFoldDB" id="A0A066VBQ5"/>
<evidence type="ECO:0000256" key="3">
    <source>
        <dbReference type="ARBA" id="ARBA00022723"/>
    </source>
</evidence>
<dbReference type="EMBL" id="JMSN01000178">
    <property type="protein sequence ID" value="KDN36194.1"/>
    <property type="molecule type" value="Genomic_DNA"/>
</dbReference>
<feature type="non-terminal residue" evidence="9">
    <location>
        <position position="1"/>
    </location>
</feature>
<reference evidence="9 10" key="1">
    <citation type="submission" date="2014-05" db="EMBL/GenBank/DDBJ databases">
        <title>Draft genome sequence of a rare smut relative, Tilletiaria anomala UBC 951.</title>
        <authorList>
            <consortium name="DOE Joint Genome Institute"/>
            <person name="Toome M."/>
            <person name="Kuo A."/>
            <person name="Henrissat B."/>
            <person name="Lipzen A."/>
            <person name="Tritt A."/>
            <person name="Yoshinaga Y."/>
            <person name="Zane M."/>
            <person name="Barry K."/>
            <person name="Grigoriev I.V."/>
            <person name="Spatafora J.W."/>
            <person name="Aimea M.C."/>
        </authorList>
    </citation>
    <scope>NUCLEOTIDE SEQUENCE [LARGE SCALE GENOMIC DNA]</scope>
    <source>
        <strain evidence="9 10">UBC 951</strain>
    </source>
</reference>
<evidence type="ECO:0000256" key="4">
    <source>
        <dbReference type="ARBA" id="ARBA00022741"/>
    </source>
</evidence>
<evidence type="ECO:0000313" key="10">
    <source>
        <dbReference type="Proteomes" id="UP000027361"/>
    </source>
</evidence>
<evidence type="ECO:0000256" key="5">
    <source>
        <dbReference type="ARBA" id="ARBA00022840"/>
    </source>
</evidence>
<gene>
    <name evidence="9" type="ORF">K437DRAFT_229877</name>
</gene>
<dbReference type="GO" id="GO:0006730">
    <property type="term" value="P:one-carbon metabolic process"/>
    <property type="evidence" value="ECO:0007669"/>
    <property type="project" value="UniProtKB-KW"/>
</dbReference>
<sequence length="49" mass="5583">EIIRKNFNLKPGVIVRDLGLQKPIYRKTAAGGHFGRSEFSWEQPKKLSA</sequence>
<comment type="caution">
    <text evidence="9">The sequence shown here is derived from an EMBL/GenBank/DDBJ whole genome shotgun (WGS) entry which is preliminary data.</text>
</comment>
<dbReference type="GO" id="GO:0046872">
    <property type="term" value="F:metal ion binding"/>
    <property type="evidence" value="ECO:0007669"/>
    <property type="project" value="UniProtKB-KW"/>
</dbReference>
<dbReference type="GO" id="GO:0004478">
    <property type="term" value="F:methionine adenosyltransferase activity"/>
    <property type="evidence" value="ECO:0007669"/>
    <property type="project" value="InterPro"/>
</dbReference>
<dbReference type="OrthoDB" id="5852090at2759"/>
<feature type="domain" description="S-adenosylmethionine synthetase C-terminal" evidence="8">
    <location>
        <begin position="1"/>
        <end position="43"/>
    </location>
</feature>